<keyword evidence="5" id="KW-0560">Oxidoreductase</keyword>
<evidence type="ECO:0000256" key="7">
    <source>
        <dbReference type="SAM" id="MobiDB-lite"/>
    </source>
</evidence>
<feature type="domain" description="FAD-binding" evidence="8">
    <location>
        <begin position="146"/>
        <end position="513"/>
    </location>
</feature>
<feature type="non-terminal residue" evidence="9">
    <location>
        <position position="1"/>
    </location>
</feature>
<evidence type="ECO:0000313" key="10">
    <source>
        <dbReference type="Proteomes" id="UP001189429"/>
    </source>
</evidence>
<evidence type="ECO:0000259" key="8">
    <source>
        <dbReference type="Pfam" id="PF01494"/>
    </source>
</evidence>
<gene>
    <name evidence="9" type="ORF">PCOR1329_LOCUS1019</name>
</gene>
<evidence type="ECO:0000313" key="9">
    <source>
        <dbReference type="EMBL" id="CAK0789462.1"/>
    </source>
</evidence>
<evidence type="ECO:0000256" key="6">
    <source>
        <dbReference type="ARBA" id="ARBA00023033"/>
    </source>
</evidence>
<comment type="cofactor">
    <cofactor evidence="1">
        <name>FAD</name>
        <dbReference type="ChEBI" id="CHEBI:57692"/>
    </cofactor>
</comment>
<proteinExistence type="predicted"/>
<sequence>RRIGTKPGSPPAHGGQGRGAAQRQVPAAGMRGHLLRPQERWVSIAGSSTIAATAAVVPMCSPVGLKAGRRQVSSTAPMAVGATAIADPSRRGRRSLAAALSLLAPLVALRGPVALVGGAPPPARCARPGRAASAADRTGSRLEALRVAVVGAGPSGLLLAHRLLAAGATVDVFEGRSDPRGSEAALEGRAYALGLGIRGRTAIRTAGDDLWDSIKPKGYGSERFQLHLPFGPVDLRTPEDGDGLEPSLLIYQSDLCGAMLDQLERRYASSGRLRTCFGANVKSVDVAAGTVTLSEPDGGSNMFGPVDIVAGCDGVNSVVRASVEQACFGFTVQKKPLPGFLKVLRFPKMPTALEPTAVHAIPGKGGSSAFIEPTAFGACALINWRDSPTEPDAAEKGKGVDWNKLDGPAEAREALRSAFPLLDDVLDDEAGRQFVQQQPSKSATLKCNTYHHAKAVLLGDAAHSTGGASGQGCNSALQDAAVLADLLIDGPGDVSGALRRYSLQRVPEGQALLELSLGPGEDVSPPQRVLYGLAQAVGNVLSRFGIGEQTMQTKLTTTLTPVAQIRRERDFYFGNFPSDKEFEQSIVALEASG</sequence>
<name>A0ABN9P9M4_9DINO</name>
<reference evidence="9" key="1">
    <citation type="submission" date="2023-10" db="EMBL/GenBank/DDBJ databases">
        <authorList>
            <person name="Chen Y."/>
            <person name="Shah S."/>
            <person name="Dougan E. K."/>
            <person name="Thang M."/>
            <person name="Chan C."/>
        </authorList>
    </citation>
    <scope>NUCLEOTIDE SEQUENCE [LARGE SCALE GENOMIC DNA]</scope>
</reference>
<protein>
    <recommendedName>
        <fullName evidence="8">FAD-binding domain-containing protein</fullName>
    </recommendedName>
</protein>
<evidence type="ECO:0000256" key="4">
    <source>
        <dbReference type="ARBA" id="ARBA00022857"/>
    </source>
</evidence>
<dbReference type="Pfam" id="PF01494">
    <property type="entry name" value="FAD_binding_3"/>
    <property type="match status" value="1"/>
</dbReference>
<evidence type="ECO:0000256" key="3">
    <source>
        <dbReference type="ARBA" id="ARBA00022827"/>
    </source>
</evidence>
<keyword evidence="10" id="KW-1185">Reference proteome</keyword>
<dbReference type="PANTHER" id="PTHR46028">
    <property type="entry name" value="KYNURENINE 3-MONOOXYGENASE"/>
    <property type="match status" value="1"/>
</dbReference>
<feature type="region of interest" description="Disordered" evidence="7">
    <location>
        <begin position="1"/>
        <end position="25"/>
    </location>
</feature>
<dbReference type="InterPro" id="IPR002938">
    <property type="entry name" value="FAD-bd"/>
</dbReference>
<evidence type="ECO:0000256" key="2">
    <source>
        <dbReference type="ARBA" id="ARBA00022630"/>
    </source>
</evidence>
<organism evidence="9 10">
    <name type="scientific">Prorocentrum cordatum</name>
    <dbReference type="NCBI Taxonomy" id="2364126"/>
    <lineage>
        <taxon>Eukaryota</taxon>
        <taxon>Sar</taxon>
        <taxon>Alveolata</taxon>
        <taxon>Dinophyceae</taxon>
        <taxon>Prorocentrales</taxon>
        <taxon>Prorocentraceae</taxon>
        <taxon>Prorocentrum</taxon>
    </lineage>
</organism>
<accession>A0ABN9P9M4</accession>
<dbReference type="PRINTS" id="PR00420">
    <property type="entry name" value="RNGMNOXGNASE"/>
</dbReference>
<dbReference type="InterPro" id="IPR036188">
    <property type="entry name" value="FAD/NAD-bd_sf"/>
</dbReference>
<dbReference type="EMBL" id="CAUYUJ010000238">
    <property type="protein sequence ID" value="CAK0789462.1"/>
    <property type="molecule type" value="Genomic_DNA"/>
</dbReference>
<evidence type="ECO:0000256" key="1">
    <source>
        <dbReference type="ARBA" id="ARBA00001974"/>
    </source>
</evidence>
<dbReference type="SUPFAM" id="SSF51905">
    <property type="entry name" value="FAD/NAD(P)-binding domain"/>
    <property type="match status" value="1"/>
</dbReference>
<keyword evidence="2" id="KW-0285">Flavoprotein</keyword>
<evidence type="ECO:0000256" key="5">
    <source>
        <dbReference type="ARBA" id="ARBA00023002"/>
    </source>
</evidence>
<keyword evidence="3" id="KW-0274">FAD</keyword>
<keyword evidence="4" id="KW-0521">NADP</keyword>
<dbReference type="PANTHER" id="PTHR46028:SF2">
    <property type="entry name" value="KYNURENINE 3-MONOOXYGENASE"/>
    <property type="match status" value="1"/>
</dbReference>
<comment type="caution">
    <text evidence="9">The sequence shown here is derived from an EMBL/GenBank/DDBJ whole genome shotgun (WGS) entry which is preliminary data.</text>
</comment>
<dbReference type="Gene3D" id="3.50.50.60">
    <property type="entry name" value="FAD/NAD(P)-binding domain"/>
    <property type="match status" value="1"/>
</dbReference>
<keyword evidence="6" id="KW-0503">Monooxygenase</keyword>
<dbReference type="Proteomes" id="UP001189429">
    <property type="component" value="Unassembled WGS sequence"/>
</dbReference>